<comment type="pathway">
    <text evidence="2">Protein modification; protein ubiquitination.</text>
</comment>
<evidence type="ECO:0000256" key="4">
    <source>
        <dbReference type="ARBA" id="ARBA00022786"/>
    </source>
</evidence>
<comment type="caution">
    <text evidence="7">The sequence shown here is derived from an EMBL/GenBank/DDBJ whole genome shotgun (WGS) entry which is preliminary data.</text>
</comment>
<dbReference type="GO" id="GO:0034450">
    <property type="term" value="F:ubiquitin-ubiquitin ligase activity"/>
    <property type="evidence" value="ECO:0007669"/>
    <property type="project" value="InterPro"/>
</dbReference>
<protein>
    <submittedName>
        <fullName evidence="7">Ubiquitin</fullName>
    </submittedName>
</protein>
<proteinExistence type="predicted"/>
<comment type="subcellular location">
    <subcellularLocation>
        <location evidence="1">Nucleus</location>
    </subcellularLocation>
</comment>
<gene>
    <name evidence="7" type="ORF">AKO1_006267</name>
</gene>
<evidence type="ECO:0000256" key="3">
    <source>
        <dbReference type="ARBA" id="ARBA00022679"/>
    </source>
</evidence>
<dbReference type="GO" id="GO:0006511">
    <property type="term" value="P:ubiquitin-dependent protein catabolic process"/>
    <property type="evidence" value="ECO:0007669"/>
    <property type="project" value="InterPro"/>
</dbReference>
<dbReference type="Proteomes" id="UP001431209">
    <property type="component" value="Unassembled WGS sequence"/>
</dbReference>
<evidence type="ECO:0000313" key="7">
    <source>
        <dbReference type="EMBL" id="KAL0476344.1"/>
    </source>
</evidence>
<sequence length="149" mass="17277">MNLVRPKETRDLMMKWLGAAIEGNKFRARMQDDPFQSSTEGFMSNFEVIMLKLCQPFLDPKSKQPKMDAIQNDFVMLNDLVPSYKDDTHLSMTEKEAQEAYSDRKSENFTFVTQCFFLTYRSLRLGFFENDRKVSTSGPTISGESKSIR</sequence>
<dbReference type="Pfam" id="PF10408">
    <property type="entry name" value="Ufd2P_core"/>
    <property type="match status" value="1"/>
</dbReference>
<dbReference type="PANTHER" id="PTHR13931">
    <property type="entry name" value="UBIQUITINATION FACTOR E4"/>
    <property type="match status" value="1"/>
</dbReference>
<keyword evidence="4" id="KW-0833">Ubl conjugation pathway</keyword>
<keyword evidence="5" id="KW-0539">Nucleus</keyword>
<evidence type="ECO:0000256" key="1">
    <source>
        <dbReference type="ARBA" id="ARBA00004123"/>
    </source>
</evidence>
<keyword evidence="3" id="KW-0808">Transferase</keyword>
<organism evidence="7 8">
    <name type="scientific">Acrasis kona</name>
    <dbReference type="NCBI Taxonomy" id="1008807"/>
    <lineage>
        <taxon>Eukaryota</taxon>
        <taxon>Discoba</taxon>
        <taxon>Heterolobosea</taxon>
        <taxon>Tetramitia</taxon>
        <taxon>Eutetramitia</taxon>
        <taxon>Acrasidae</taxon>
        <taxon>Acrasis</taxon>
    </lineage>
</organism>
<evidence type="ECO:0000259" key="6">
    <source>
        <dbReference type="Pfam" id="PF10408"/>
    </source>
</evidence>
<evidence type="ECO:0000313" key="8">
    <source>
        <dbReference type="Proteomes" id="UP001431209"/>
    </source>
</evidence>
<dbReference type="InterPro" id="IPR045132">
    <property type="entry name" value="UBE4"/>
</dbReference>
<feature type="domain" description="Ubiquitin conjugation factor E4 core" evidence="6">
    <location>
        <begin position="2"/>
        <end position="128"/>
    </location>
</feature>
<dbReference type="PANTHER" id="PTHR13931:SF2">
    <property type="entry name" value="UBIQUITIN CONJUGATION FACTOR E4 B"/>
    <property type="match status" value="1"/>
</dbReference>
<dbReference type="GO" id="GO:0005634">
    <property type="term" value="C:nucleus"/>
    <property type="evidence" value="ECO:0007669"/>
    <property type="project" value="UniProtKB-SubCell"/>
</dbReference>
<feature type="non-terminal residue" evidence="7">
    <location>
        <position position="149"/>
    </location>
</feature>
<dbReference type="GO" id="GO:0000209">
    <property type="term" value="P:protein polyubiquitination"/>
    <property type="evidence" value="ECO:0007669"/>
    <property type="project" value="TreeGrafter"/>
</dbReference>
<evidence type="ECO:0000256" key="2">
    <source>
        <dbReference type="ARBA" id="ARBA00004906"/>
    </source>
</evidence>
<evidence type="ECO:0000256" key="5">
    <source>
        <dbReference type="ARBA" id="ARBA00023242"/>
    </source>
</evidence>
<dbReference type="GO" id="GO:0005737">
    <property type="term" value="C:cytoplasm"/>
    <property type="evidence" value="ECO:0007669"/>
    <property type="project" value="TreeGrafter"/>
</dbReference>
<dbReference type="AlphaFoldDB" id="A0AAW2YHA6"/>
<accession>A0AAW2YHA6</accession>
<keyword evidence="8" id="KW-1185">Reference proteome</keyword>
<dbReference type="InterPro" id="IPR019474">
    <property type="entry name" value="Ub_conjug_fac_E4_core"/>
</dbReference>
<name>A0AAW2YHA6_9EUKA</name>
<reference evidence="7 8" key="1">
    <citation type="submission" date="2024-03" db="EMBL/GenBank/DDBJ databases">
        <title>The Acrasis kona genome and developmental transcriptomes reveal deep origins of eukaryotic multicellular pathways.</title>
        <authorList>
            <person name="Sheikh S."/>
            <person name="Fu C.-J."/>
            <person name="Brown M.W."/>
            <person name="Baldauf S.L."/>
        </authorList>
    </citation>
    <scope>NUCLEOTIDE SEQUENCE [LARGE SCALE GENOMIC DNA]</scope>
    <source>
        <strain evidence="7 8">ATCC MYA-3509</strain>
    </source>
</reference>
<dbReference type="GO" id="GO:0000151">
    <property type="term" value="C:ubiquitin ligase complex"/>
    <property type="evidence" value="ECO:0007669"/>
    <property type="project" value="InterPro"/>
</dbReference>
<dbReference type="GO" id="GO:0036503">
    <property type="term" value="P:ERAD pathway"/>
    <property type="evidence" value="ECO:0007669"/>
    <property type="project" value="InterPro"/>
</dbReference>
<dbReference type="EMBL" id="JAOPGA020000019">
    <property type="protein sequence ID" value="KAL0476344.1"/>
    <property type="molecule type" value="Genomic_DNA"/>
</dbReference>